<dbReference type="PROSITE" id="PS00428">
    <property type="entry name" value="FTSW_RODA_SPOVE"/>
    <property type="match status" value="1"/>
</dbReference>
<evidence type="ECO:0000313" key="19">
    <source>
        <dbReference type="Proteomes" id="UP000003505"/>
    </source>
</evidence>
<dbReference type="EC" id="2.4.99.28" evidence="14"/>
<keyword evidence="6" id="KW-0573">Peptidoglycan synthesis</keyword>
<feature type="transmembrane region" description="Helical" evidence="17">
    <location>
        <begin position="122"/>
        <end position="144"/>
    </location>
</feature>
<feature type="transmembrane region" description="Helical" evidence="17">
    <location>
        <begin position="66"/>
        <end position="84"/>
    </location>
</feature>
<comment type="caution">
    <text evidence="18">The sequence shown here is derived from an EMBL/GenBank/DDBJ whole genome shotgun (WGS) entry which is preliminary data.</text>
</comment>
<organism evidence="18 19">
    <name type="scientific">Selenomonas sputigena (strain ATCC 35185 / DSM 20758 / CCUG 44933 / VPI D19B-28)</name>
    <dbReference type="NCBI Taxonomy" id="546271"/>
    <lineage>
        <taxon>Bacteria</taxon>
        <taxon>Bacillati</taxon>
        <taxon>Bacillota</taxon>
        <taxon>Negativicutes</taxon>
        <taxon>Selenomonadales</taxon>
        <taxon>Selenomonadaceae</taxon>
        <taxon>Selenomonas</taxon>
    </lineage>
</organism>
<evidence type="ECO:0000256" key="16">
    <source>
        <dbReference type="ARBA" id="ARBA00049966"/>
    </source>
</evidence>
<evidence type="ECO:0000256" key="17">
    <source>
        <dbReference type="SAM" id="Phobius"/>
    </source>
</evidence>
<evidence type="ECO:0000256" key="13">
    <source>
        <dbReference type="ARBA" id="ARBA00041418"/>
    </source>
</evidence>
<evidence type="ECO:0000256" key="10">
    <source>
        <dbReference type="ARBA" id="ARBA00033270"/>
    </source>
</evidence>
<keyword evidence="5" id="KW-0133">Cell shape</keyword>
<protein>
    <recommendedName>
        <fullName evidence="12">Probable peptidoglycan glycosyltransferase FtsW</fullName>
        <ecNumber evidence="14">2.4.99.28</ecNumber>
    </recommendedName>
    <alternativeName>
        <fullName evidence="13">Cell division protein FtsW</fullName>
    </alternativeName>
    <alternativeName>
        <fullName evidence="10">Cell wall polymerase</fullName>
    </alternativeName>
    <alternativeName>
        <fullName evidence="9">Peptidoglycan polymerase</fullName>
    </alternativeName>
</protein>
<proteinExistence type="inferred from homology"/>
<feature type="transmembrane region" description="Helical" evidence="17">
    <location>
        <begin position="156"/>
        <end position="173"/>
    </location>
</feature>
<dbReference type="eggNOG" id="COG0772">
    <property type="taxonomic scope" value="Bacteria"/>
</dbReference>
<dbReference type="PANTHER" id="PTHR30474:SF2">
    <property type="entry name" value="PEPTIDOGLYCAN GLYCOSYLTRANSFERASE FTSW-RELATED"/>
    <property type="match status" value="1"/>
</dbReference>
<dbReference type="Pfam" id="PF01098">
    <property type="entry name" value="FTSW_RODA_SPOVE"/>
    <property type="match status" value="1"/>
</dbReference>
<name>C9LT29_SELS3</name>
<keyword evidence="4 17" id="KW-0812">Transmembrane</keyword>
<evidence type="ECO:0000256" key="14">
    <source>
        <dbReference type="ARBA" id="ARBA00044770"/>
    </source>
</evidence>
<comment type="similarity">
    <text evidence="11">Belongs to the SEDS family. FtsW subfamily.</text>
</comment>
<evidence type="ECO:0000256" key="12">
    <source>
        <dbReference type="ARBA" id="ARBA00041185"/>
    </source>
</evidence>
<feature type="transmembrane region" description="Helical" evidence="17">
    <location>
        <begin position="203"/>
        <end position="223"/>
    </location>
</feature>
<feature type="transmembrane region" description="Helical" evidence="17">
    <location>
        <begin position="289"/>
        <end position="309"/>
    </location>
</feature>
<comment type="subcellular location">
    <subcellularLocation>
        <location evidence="1">Membrane</location>
        <topology evidence="1">Multi-pass membrane protein</topology>
    </subcellularLocation>
</comment>
<gene>
    <name evidence="18" type="ORF">SELSPUOL_00609</name>
</gene>
<sequence>MKEGTMERQEAAEDKGKKSFWVSDMEAVLAIFIVLLVFGSINVFSSSFILAETTFGTPYFFLQRQLFNLAAGFFCFFLGCRVNYHRWRAWIVPVVIITILSLIAVLLVGAEVNGSKRWLGTAGFQIQPAEIAKLVSLMLISAYAAYRVRNDKPIDILFPNPQYLLVLFMGLLIELEPDGGTMFIVISVPFMLLCIAGLQKTKVLATVAVFAVAGTALSILQPYRLARLKVLLDPWADSQGIGYQTVQSLSAIGSGGLTGMGLGMGVSKYSYLPEAHTDFAFAIFSQETGFLGVILVLVLYSAFTVYGARIANAASDAYGQFLATGILLLISGQAVINLLMVGGLLPVIGVPLPFISYGGTSLMISMASVGILLNIGQHGTGASNRSKLREALERDVAKKKAERHLRLVKK</sequence>
<evidence type="ECO:0000256" key="8">
    <source>
        <dbReference type="ARBA" id="ARBA00023136"/>
    </source>
</evidence>
<dbReference type="GO" id="GO:0005886">
    <property type="term" value="C:plasma membrane"/>
    <property type="evidence" value="ECO:0007669"/>
    <property type="project" value="TreeGrafter"/>
</dbReference>
<feature type="transmembrane region" description="Helical" evidence="17">
    <location>
        <begin position="179"/>
        <end position="198"/>
    </location>
</feature>
<keyword evidence="2" id="KW-0328">Glycosyltransferase</keyword>
<dbReference type="Proteomes" id="UP000003505">
    <property type="component" value="Unassembled WGS sequence"/>
</dbReference>
<dbReference type="EMBL" id="ACKP02000012">
    <property type="protein sequence ID" value="EEX77875.1"/>
    <property type="molecule type" value="Genomic_DNA"/>
</dbReference>
<keyword evidence="8 17" id="KW-0472">Membrane</keyword>
<evidence type="ECO:0000313" key="18">
    <source>
        <dbReference type="EMBL" id="EEX77875.1"/>
    </source>
</evidence>
<dbReference type="InterPro" id="IPR001182">
    <property type="entry name" value="FtsW/RodA"/>
</dbReference>
<evidence type="ECO:0000256" key="15">
    <source>
        <dbReference type="ARBA" id="ARBA00049902"/>
    </source>
</evidence>
<dbReference type="GO" id="GO:0032153">
    <property type="term" value="C:cell division site"/>
    <property type="evidence" value="ECO:0007669"/>
    <property type="project" value="TreeGrafter"/>
</dbReference>
<dbReference type="GO" id="GO:0015648">
    <property type="term" value="F:lipid-linked peptidoglycan transporter activity"/>
    <property type="evidence" value="ECO:0007669"/>
    <property type="project" value="TreeGrafter"/>
</dbReference>
<evidence type="ECO:0000256" key="1">
    <source>
        <dbReference type="ARBA" id="ARBA00004141"/>
    </source>
</evidence>
<evidence type="ECO:0000256" key="4">
    <source>
        <dbReference type="ARBA" id="ARBA00022692"/>
    </source>
</evidence>
<dbReference type="GO" id="GO:0008955">
    <property type="term" value="F:peptidoglycan glycosyltransferase activity"/>
    <property type="evidence" value="ECO:0007669"/>
    <property type="project" value="UniProtKB-EC"/>
</dbReference>
<dbReference type="GO" id="GO:0051301">
    <property type="term" value="P:cell division"/>
    <property type="evidence" value="ECO:0007669"/>
    <property type="project" value="InterPro"/>
</dbReference>
<comment type="function">
    <text evidence="16">Peptidoglycan polymerase that is essential for cell division.</text>
</comment>
<dbReference type="AlphaFoldDB" id="C9LT29"/>
<evidence type="ECO:0000256" key="7">
    <source>
        <dbReference type="ARBA" id="ARBA00022989"/>
    </source>
</evidence>
<evidence type="ECO:0000256" key="5">
    <source>
        <dbReference type="ARBA" id="ARBA00022960"/>
    </source>
</evidence>
<feature type="transmembrane region" description="Helical" evidence="17">
    <location>
        <begin position="91"/>
        <end position="110"/>
    </location>
</feature>
<evidence type="ECO:0000256" key="2">
    <source>
        <dbReference type="ARBA" id="ARBA00022676"/>
    </source>
</evidence>
<keyword evidence="3" id="KW-0808">Transferase</keyword>
<dbReference type="PANTHER" id="PTHR30474">
    <property type="entry name" value="CELL CYCLE PROTEIN"/>
    <property type="match status" value="1"/>
</dbReference>
<dbReference type="GO" id="GO:0008360">
    <property type="term" value="P:regulation of cell shape"/>
    <property type="evidence" value="ECO:0007669"/>
    <property type="project" value="UniProtKB-KW"/>
</dbReference>
<comment type="catalytic activity">
    <reaction evidence="15">
        <text>[GlcNAc-(1-&gt;4)-Mur2Ac(oyl-L-Ala-gamma-D-Glu-L-Lys-D-Ala-D-Ala)](n)-di-trans,octa-cis-undecaprenyl diphosphate + beta-D-GlcNAc-(1-&gt;4)-Mur2Ac(oyl-L-Ala-gamma-D-Glu-L-Lys-D-Ala-D-Ala)-di-trans,octa-cis-undecaprenyl diphosphate = [GlcNAc-(1-&gt;4)-Mur2Ac(oyl-L-Ala-gamma-D-Glu-L-Lys-D-Ala-D-Ala)](n+1)-di-trans,octa-cis-undecaprenyl diphosphate + di-trans,octa-cis-undecaprenyl diphosphate + H(+)</text>
        <dbReference type="Rhea" id="RHEA:23708"/>
        <dbReference type="Rhea" id="RHEA-COMP:9602"/>
        <dbReference type="Rhea" id="RHEA-COMP:9603"/>
        <dbReference type="ChEBI" id="CHEBI:15378"/>
        <dbReference type="ChEBI" id="CHEBI:58405"/>
        <dbReference type="ChEBI" id="CHEBI:60033"/>
        <dbReference type="ChEBI" id="CHEBI:78435"/>
        <dbReference type="EC" id="2.4.99.28"/>
    </reaction>
</comment>
<accession>C9LT29</accession>
<dbReference type="STRING" id="546271.Selsp_1575"/>
<evidence type="ECO:0000256" key="9">
    <source>
        <dbReference type="ARBA" id="ARBA00032370"/>
    </source>
</evidence>
<dbReference type="InterPro" id="IPR018365">
    <property type="entry name" value="Cell_cycle_FtsW-rel_CS"/>
</dbReference>
<feature type="transmembrane region" description="Helical" evidence="17">
    <location>
        <begin position="321"/>
        <end position="348"/>
    </location>
</feature>
<keyword evidence="7 17" id="KW-1133">Transmembrane helix</keyword>
<evidence type="ECO:0000256" key="3">
    <source>
        <dbReference type="ARBA" id="ARBA00022679"/>
    </source>
</evidence>
<evidence type="ECO:0000256" key="11">
    <source>
        <dbReference type="ARBA" id="ARBA00038053"/>
    </source>
</evidence>
<dbReference type="GO" id="GO:0009252">
    <property type="term" value="P:peptidoglycan biosynthetic process"/>
    <property type="evidence" value="ECO:0007669"/>
    <property type="project" value="UniProtKB-KW"/>
</dbReference>
<feature type="transmembrane region" description="Helical" evidence="17">
    <location>
        <begin position="27"/>
        <end position="51"/>
    </location>
</feature>
<reference evidence="18 19" key="1">
    <citation type="submission" date="2009-09" db="EMBL/GenBank/DDBJ databases">
        <authorList>
            <person name="Weinstock G."/>
            <person name="Sodergren E."/>
            <person name="Clifton S."/>
            <person name="Fulton L."/>
            <person name="Fulton B."/>
            <person name="Courtney L."/>
            <person name="Fronick C."/>
            <person name="Harrison M."/>
            <person name="Strong C."/>
            <person name="Farmer C."/>
            <person name="Delahaunty K."/>
            <person name="Markovic C."/>
            <person name="Hall O."/>
            <person name="Minx P."/>
            <person name="Tomlinson C."/>
            <person name="Mitreva M."/>
            <person name="Nelson J."/>
            <person name="Hou S."/>
            <person name="Wollam A."/>
            <person name="Pepin K.H."/>
            <person name="Johnson M."/>
            <person name="Bhonagiri V."/>
            <person name="Nash W.E."/>
            <person name="Warren W."/>
            <person name="Chinwalla A."/>
            <person name="Mardis E.R."/>
            <person name="Wilson R.K."/>
        </authorList>
    </citation>
    <scope>NUCLEOTIDE SEQUENCE [LARGE SCALE GENOMIC DNA]</scope>
    <source>
        <strain evidence="19">ATCC 35185 / DSM 20758 / VPI D19B-28</strain>
    </source>
</reference>
<evidence type="ECO:0000256" key="6">
    <source>
        <dbReference type="ARBA" id="ARBA00022984"/>
    </source>
</evidence>
<feature type="transmembrane region" description="Helical" evidence="17">
    <location>
        <begin position="354"/>
        <end position="375"/>
    </location>
</feature>